<dbReference type="EMBL" id="CP130472">
    <property type="protein sequence ID" value="WLS47048.1"/>
    <property type="molecule type" value="Genomic_DNA"/>
</dbReference>
<dbReference type="Proteomes" id="UP001235874">
    <property type="component" value="Chromosome"/>
</dbReference>
<reference evidence="2 3" key="1">
    <citation type="submission" date="2023-07" db="EMBL/GenBank/DDBJ databases">
        <title>Micromonospora profundi TRM 95458 converts glycerol to a new osmotic compound.</title>
        <authorList>
            <person name="Lu D."/>
        </authorList>
    </citation>
    <scope>NUCLEOTIDE SEQUENCE [LARGE SCALE GENOMIC DNA]</scope>
    <source>
        <strain evidence="2 3">TRM95458</strain>
    </source>
</reference>
<evidence type="ECO:0000259" key="1">
    <source>
        <dbReference type="Pfam" id="PF20058"/>
    </source>
</evidence>
<dbReference type="RefSeq" id="WP_306273162.1">
    <property type="nucleotide sequence ID" value="NZ_CP130472.1"/>
</dbReference>
<organism evidence="2 3">
    <name type="scientific">Micromonospora profundi</name>
    <dbReference type="NCBI Taxonomy" id="1420889"/>
    <lineage>
        <taxon>Bacteria</taxon>
        <taxon>Bacillati</taxon>
        <taxon>Actinomycetota</taxon>
        <taxon>Actinomycetes</taxon>
        <taxon>Micromonosporales</taxon>
        <taxon>Micromonosporaceae</taxon>
        <taxon>Micromonospora</taxon>
    </lineage>
</organism>
<dbReference type="AlphaFoldDB" id="A0AAJ6HYV7"/>
<dbReference type="InterPro" id="IPR045598">
    <property type="entry name" value="DUF6457"/>
</dbReference>
<evidence type="ECO:0000313" key="3">
    <source>
        <dbReference type="Proteomes" id="UP001235874"/>
    </source>
</evidence>
<dbReference type="Pfam" id="PF20058">
    <property type="entry name" value="DUF6457"/>
    <property type="match status" value="1"/>
</dbReference>
<evidence type="ECO:0000313" key="2">
    <source>
        <dbReference type="EMBL" id="WLS47048.1"/>
    </source>
</evidence>
<dbReference type="KEGG" id="mprn:Q3V37_07305"/>
<accession>A0AAJ6HYV7</accession>
<proteinExistence type="predicted"/>
<protein>
    <submittedName>
        <fullName evidence="2">DUF6457 domain-containing protein</fullName>
    </submittedName>
</protein>
<gene>
    <name evidence="2" type="ORF">Q3V37_07305</name>
</gene>
<sequence length="97" mass="9659">MTVLDDWVTAACAEVDLDPAQVPVPAVLDLARDVAHQVLRPGAPVTAYLLGLAIGRGADPADAAARLSALAANWPVALGGDPIDAAGPTAPADPTVS</sequence>
<name>A0AAJ6HYV7_9ACTN</name>
<keyword evidence="3" id="KW-1185">Reference proteome</keyword>
<feature type="domain" description="DUF6457" evidence="1">
    <location>
        <begin position="2"/>
        <end position="75"/>
    </location>
</feature>